<name>A0A166DLA6_9AGAM</name>
<keyword evidence="2" id="KW-1185">Reference proteome</keyword>
<protein>
    <recommendedName>
        <fullName evidence="3">F-box domain-containing protein</fullName>
    </recommendedName>
</protein>
<dbReference type="EMBL" id="KV417612">
    <property type="protein sequence ID" value="KZP14836.1"/>
    <property type="molecule type" value="Genomic_DNA"/>
</dbReference>
<proteinExistence type="predicted"/>
<dbReference type="Proteomes" id="UP000076532">
    <property type="component" value="Unassembled WGS sequence"/>
</dbReference>
<sequence length="305" mass="34694">MERTPSEIWTKIFAHACTDSGETGRQLSLVSKFIRAASAPVKYQSIAVHGPRQIMDFHQLLLQTPAHLRQIKYLLLTTKPLLLPQEHEPLSEACLGVLTAASVSVEILYLNVPENSNLWYLPIISFPRLIELESHSFPHHRIETNIAQFPQLRRWYYIHITYGAVTGNQHLINNIRVIAPAITHLRFSGLQVESLFASDLMAALPETIQLVYVKPAARPAYGRWRRPYYQRFTAELEELNKIDNRLVLLPAYISNETASTSIVSDWEERINGGDGCWSLRERLLGDNDASASGEPRHEAPHCVRK</sequence>
<dbReference type="AlphaFoldDB" id="A0A166DLA6"/>
<reference evidence="1 2" key="1">
    <citation type="journal article" date="2016" name="Mol. Biol. Evol.">
        <title>Comparative Genomics of Early-Diverging Mushroom-Forming Fungi Provides Insights into the Origins of Lignocellulose Decay Capabilities.</title>
        <authorList>
            <person name="Nagy L.G."/>
            <person name="Riley R."/>
            <person name="Tritt A."/>
            <person name="Adam C."/>
            <person name="Daum C."/>
            <person name="Floudas D."/>
            <person name="Sun H."/>
            <person name="Yadav J.S."/>
            <person name="Pangilinan J."/>
            <person name="Larsson K.H."/>
            <person name="Matsuura K."/>
            <person name="Barry K."/>
            <person name="Labutti K."/>
            <person name="Kuo R."/>
            <person name="Ohm R.A."/>
            <person name="Bhattacharya S.S."/>
            <person name="Shirouzu T."/>
            <person name="Yoshinaga Y."/>
            <person name="Martin F.M."/>
            <person name="Grigoriev I.V."/>
            <person name="Hibbett D.S."/>
        </authorList>
    </citation>
    <scope>NUCLEOTIDE SEQUENCE [LARGE SCALE GENOMIC DNA]</scope>
    <source>
        <strain evidence="1 2">CBS 109695</strain>
    </source>
</reference>
<accession>A0A166DLA6</accession>
<organism evidence="1 2">
    <name type="scientific">Athelia psychrophila</name>
    <dbReference type="NCBI Taxonomy" id="1759441"/>
    <lineage>
        <taxon>Eukaryota</taxon>
        <taxon>Fungi</taxon>
        <taxon>Dikarya</taxon>
        <taxon>Basidiomycota</taxon>
        <taxon>Agaricomycotina</taxon>
        <taxon>Agaricomycetes</taxon>
        <taxon>Agaricomycetidae</taxon>
        <taxon>Atheliales</taxon>
        <taxon>Atheliaceae</taxon>
        <taxon>Athelia</taxon>
    </lineage>
</organism>
<evidence type="ECO:0000313" key="1">
    <source>
        <dbReference type="EMBL" id="KZP14836.1"/>
    </source>
</evidence>
<evidence type="ECO:0000313" key="2">
    <source>
        <dbReference type="Proteomes" id="UP000076532"/>
    </source>
</evidence>
<evidence type="ECO:0008006" key="3">
    <source>
        <dbReference type="Google" id="ProtNLM"/>
    </source>
</evidence>
<gene>
    <name evidence="1" type="ORF">FIBSPDRAFT_867970</name>
</gene>